<gene>
    <name evidence="7" type="ORF">LSAA_8074</name>
</gene>
<evidence type="ECO:0000313" key="8">
    <source>
        <dbReference type="Proteomes" id="UP000675881"/>
    </source>
</evidence>
<accession>A0A7R8CQB0</accession>
<comment type="similarity">
    <text evidence="2">Belongs to the TUBGCP family.</text>
</comment>
<dbReference type="PANTHER" id="PTHR19302:SF14">
    <property type="entry name" value="GAMMA-TUBULIN COMPLEX COMPONENT 3"/>
    <property type="match status" value="1"/>
</dbReference>
<dbReference type="EMBL" id="HG994582">
    <property type="protein sequence ID" value="CAF2893973.1"/>
    <property type="molecule type" value="Genomic_DNA"/>
</dbReference>
<dbReference type="GO" id="GO:0000922">
    <property type="term" value="C:spindle pole"/>
    <property type="evidence" value="ECO:0007669"/>
    <property type="project" value="InterPro"/>
</dbReference>
<keyword evidence="4" id="KW-0493">Microtubule</keyword>
<dbReference type="OrthoDB" id="5860513at2759"/>
<sequence>MLFNALWRAKRMEWLLSYVWKRQISLHKIANHGIPELVPILYRADLLTSEMIHFIHQMAYYITFEAMECSWDQLITHLRQAESLDETIDAHEQFLTTLLKRALLDENSREVLTQLRAIYDRIIEFQNIQNKLYALAVAESEARRAFAERMESQMQKGRYGVTAQEEDEYNIERKNFAKNILGDMKAQLKIVSQSYQDMVRTFLLQLTCSQDQNLRFLSFRVDFNSHYKRTDARLGTPVDIST</sequence>
<dbReference type="GO" id="GO:0000278">
    <property type="term" value="P:mitotic cell cycle"/>
    <property type="evidence" value="ECO:0007669"/>
    <property type="project" value="TreeGrafter"/>
</dbReference>
<evidence type="ECO:0000313" key="7">
    <source>
        <dbReference type="EMBL" id="CAF2893973.1"/>
    </source>
</evidence>
<organism evidence="7 8">
    <name type="scientific">Lepeophtheirus salmonis</name>
    <name type="common">Salmon louse</name>
    <name type="synonym">Caligus salmonis</name>
    <dbReference type="NCBI Taxonomy" id="72036"/>
    <lineage>
        <taxon>Eukaryota</taxon>
        <taxon>Metazoa</taxon>
        <taxon>Ecdysozoa</taxon>
        <taxon>Arthropoda</taxon>
        <taxon>Crustacea</taxon>
        <taxon>Multicrustacea</taxon>
        <taxon>Hexanauplia</taxon>
        <taxon>Copepoda</taxon>
        <taxon>Siphonostomatoida</taxon>
        <taxon>Caligidae</taxon>
        <taxon>Lepeophtheirus</taxon>
    </lineage>
</organism>
<dbReference type="InterPro" id="IPR042241">
    <property type="entry name" value="GCP_C_sf"/>
</dbReference>
<evidence type="ECO:0000256" key="1">
    <source>
        <dbReference type="ARBA" id="ARBA00004245"/>
    </source>
</evidence>
<dbReference type="InterPro" id="IPR007259">
    <property type="entry name" value="GCP"/>
</dbReference>
<dbReference type="GO" id="GO:0000930">
    <property type="term" value="C:gamma-tubulin complex"/>
    <property type="evidence" value="ECO:0007669"/>
    <property type="project" value="TreeGrafter"/>
</dbReference>
<reference evidence="7" key="1">
    <citation type="submission" date="2021-02" db="EMBL/GenBank/DDBJ databases">
        <authorList>
            <person name="Bekaert M."/>
        </authorList>
    </citation>
    <scope>NUCLEOTIDE SEQUENCE</scope>
    <source>
        <strain evidence="7">IoA-00</strain>
    </source>
</reference>
<keyword evidence="8" id="KW-1185">Reference proteome</keyword>
<dbReference type="GO" id="GO:0051321">
    <property type="term" value="P:meiotic cell cycle"/>
    <property type="evidence" value="ECO:0007669"/>
    <property type="project" value="TreeGrafter"/>
</dbReference>
<dbReference type="GO" id="GO:0007020">
    <property type="term" value="P:microtubule nucleation"/>
    <property type="evidence" value="ECO:0007669"/>
    <property type="project" value="InterPro"/>
</dbReference>
<proteinExistence type="inferred from homology"/>
<dbReference type="PANTHER" id="PTHR19302">
    <property type="entry name" value="GAMMA TUBULIN COMPLEX PROTEIN"/>
    <property type="match status" value="1"/>
</dbReference>
<dbReference type="GO" id="GO:0031122">
    <property type="term" value="P:cytoplasmic microtubule organization"/>
    <property type="evidence" value="ECO:0007669"/>
    <property type="project" value="TreeGrafter"/>
</dbReference>
<dbReference type="GO" id="GO:0051225">
    <property type="term" value="P:spindle assembly"/>
    <property type="evidence" value="ECO:0007669"/>
    <property type="project" value="TreeGrafter"/>
</dbReference>
<feature type="domain" description="Gamma tubulin complex component C-terminal" evidence="6">
    <location>
        <begin position="1"/>
        <end position="227"/>
    </location>
</feature>
<keyword evidence="5" id="KW-0206">Cytoskeleton</keyword>
<dbReference type="InterPro" id="IPR040457">
    <property type="entry name" value="GCP_C"/>
</dbReference>
<comment type="subcellular location">
    <subcellularLocation>
        <location evidence="1">Cytoplasm</location>
        <location evidence="1">Cytoskeleton</location>
    </subcellularLocation>
</comment>
<dbReference type="AlphaFoldDB" id="A0A7R8CQB0"/>
<keyword evidence="3" id="KW-0963">Cytoplasm</keyword>
<evidence type="ECO:0000259" key="6">
    <source>
        <dbReference type="Pfam" id="PF04130"/>
    </source>
</evidence>
<name>A0A7R8CQB0_LEPSM</name>
<evidence type="ECO:0000256" key="5">
    <source>
        <dbReference type="ARBA" id="ARBA00023212"/>
    </source>
</evidence>
<protein>
    <submittedName>
        <fullName evidence="7">TUBGCP3</fullName>
    </submittedName>
</protein>
<dbReference type="GO" id="GO:0005874">
    <property type="term" value="C:microtubule"/>
    <property type="evidence" value="ECO:0007669"/>
    <property type="project" value="UniProtKB-KW"/>
</dbReference>
<evidence type="ECO:0000256" key="2">
    <source>
        <dbReference type="ARBA" id="ARBA00010337"/>
    </source>
</evidence>
<dbReference type="Pfam" id="PF04130">
    <property type="entry name" value="GCP_C_terminal"/>
    <property type="match status" value="1"/>
</dbReference>
<evidence type="ECO:0000256" key="3">
    <source>
        <dbReference type="ARBA" id="ARBA00022490"/>
    </source>
</evidence>
<dbReference type="GO" id="GO:0051011">
    <property type="term" value="F:microtubule minus-end binding"/>
    <property type="evidence" value="ECO:0007669"/>
    <property type="project" value="TreeGrafter"/>
</dbReference>
<dbReference type="Proteomes" id="UP000675881">
    <property type="component" value="Chromosome 3"/>
</dbReference>
<evidence type="ECO:0000256" key="4">
    <source>
        <dbReference type="ARBA" id="ARBA00022701"/>
    </source>
</evidence>
<dbReference type="Gene3D" id="1.20.120.1900">
    <property type="entry name" value="Gamma-tubulin complex, C-terminal domain"/>
    <property type="match status" value="1"/>
</dbReference>
<dbReference type="GO" id="GO:0043015">
    <property type="term" value="F:gamma-tubulin binding"/>
    <property type="evidence" value="ECO:0007669"/>
    <property type="project" value="InterPro"/>
</dbReference>